<dbReference type="AlphaFoldDB" id="A0A9P8TKK1"/>
<accession>A0A9P8TKK1</accession>
<protein>
    <submittedName>
        <fullName evidence="1">Uncharacterized protein</fullName>
    </submittedName>
</protein>
<sequence>MLSGIAIDLRIAWFKNLLSGLLLMLDLWLTDKLEWTGHSKRQEIELVDGNDEDIIAAESAADFPVDNDSLSAVVAAVGVGSFPGEAALDPYVEALEQS</sequence>
<evidence type="ECO:0000313" key="2">
    <source>
        <dbReference type="Proteomes" id="UP000774326"/>
    </source>
</evidence>
<reference evidence="1" key="2">
    <citation type="submission" date="2021-01" db="EMBL/GenBank/DDBJ databases">
        <authorList>
            <person name="Schikora-Tamarit M.A."/>
        </authorList>
    </citation>
    <scope>NUCLEOTIDE SEQUENCE</scope>
    <source>
        <strain evidence="1">CBS2887</strain>
    </source>
</reference>
<gene>
    <name evidence="1" type="ORF">WICPIJ_006033</name>
</gene>
<comment type="caution">
    <text evidence="1">The sequence shown here is derived from an EMBL/GenBank/DDBJ whole genome shotgun (WGS) entry which is preliminary data.</text>
</comment>
<dbReference type="Proteomes" id="UP000774326">
    <property type="component" value="Unassembled WGS sequence"/>
</dbReference>
<name>A0A9P8TKK1_WICPI</name>
<dbReference type="EMBL" id="JAEUBG010003287">
    <property type="protein sequence ID" value="KAH3682998.1"/>
    <property type="molecule type" value="Genomic_DNA"/>
</dbReference>
<reference evidence="1" key="1">
    <citation type="journal article" date="2021" name="Open Biol.">
        <title>Shared evolutionary footprints suggest mitochondrial oxidative damage underlies multiple complex I losses in fungi.</title>
        <authorList>
            <person name="Schikora-Tamarit M.A."/>
            <person name="Marcet-Houben M."/>
            <person name="Nosek J."/>
            <person name="Gabaldon T."/>
        </authorList>
    </citation>
    <scope>NUCLEOTIDE SEQUENCE</scope>
    <source>
        <strain evidence="1">CBS2887</strain>
    </source>
</reference>
<proteinExistence type="predicted"/>
<evidence type="ECO:0000313" key="1">
    <source>
        <dbReference type="EMBL" id="KAH3682998.1"/>
    </source>
</evidence>
<keyword evidence="2" id="KW-1185">Reference proteome</keyword>
<organism evidence="1 2">
    <name type="scientific">Wickerhamomyces pijperi</name>
    <name type="common">Yeast</name>
    <name type="synonym">Pichia pijperi</name>
    <dbReference type="NCBI Taxonomy" id="599730"/>
    <lineage>
        <taxon>Eukaryota</taxon>
        <taxon>Fungi</taxon>
        <taxon>Dikarya</taxon>
        <taxon>Ascomycota</taxon>
        <taxon>Saccharomycotina</taxon>
        <taxon>Saccharomycetes</taxon>
        <taxon>Phaffomycetales</taxon>
        <taxon>Wickerhamomycetaceae</taxon>
        <taxon>Wickerhamomyces</taxon>
    </lineage>
</organism>